<dbReference type="Gene3D" id="2.130.10.10">
    <property type="entry name" value="YVTN repeat-like/Quinoprotein amine dehydrogenase"/>
    <property type="match status" value="4"/>
</dbReference>
<dbReference type="InterPro" id="IPR011047">
    <property type="entry name" value="Quinoprotein_ADH-like_sf"/>
</dbReference>
<dbReference type="PROSITE" id="PS50082">
    <property type="entry name" value="WD_REPEATS_2"/>
    <property type="match status" value="5"/>
</dbReference>
<evidence type="ECO:0000313" key="4">
    <source>
        <dbReference type="Proteomes" id="UP000608522"/>
    </source>
</evidence>
<feature type="compositionally biased region" description="Pro residues" evidence="2">
    <location>
        <begin position="121"/>
        <end position="146"/>
    </location>
</feature>
<evidence type="ECO:0000256" key="1">
    <source>
        <dbReference type="PROSITE-ProRule" id="PRU00221"/>
    </source>
</evidence>
<dbReference type="InterPro" id="IPR015943">
    <property type="entry name" value="WD40/YVTN_repeat-like_dom_sf"/>
</dbReference>
<dbReference type="Proteomes" id="UP000608522">
    <property type="component" value="Unassembled WGS sequence"/>
</dbReference>
<dbReference type="EMBL" id="BNED01000005">
    <property type="protein sequence ID" value="GHI81798.1"/>
    <property type="molecule type" value="Genomic_DNA"/>
</dbReference>
<feature type="region of interest" description="Disordered" evidence="2">
    <location>
        <begin position="113"/>
        <end position="146"/>
    </location>
</feature>
<dbReference type="SMART" id="SM00320">
    <property type="entry name" value="WD40"/>
    <property type="match status" value="11"/>
</dbReference>
<dbReference type="SUPFAM" id="SSF50998">
    <property type="entry name" value="Quinoprotein alcohol dehydrogenase-like"/>
    <property type="match status" value="1"/>
</dbReference>
<feature type="repeat" description="WD" evidence="1">
    <location>
        <begin position="324"/>
        <end position="356"/>
    </location>
</feature>
<evidence type="ECO:0000313" key="3">
    <source>
        <dbReference type="EMBL" id="GHI81798.1"/>
    </source>
</evidence>
<feature type="repeat" description="WD" evidence="1">
    <location>
        <begin position="367"/>
        <end position="408"/>
    </location>
</feature>
<proteinExistence type="predicted"/>
<reference evidence="4" key="1">
    <citation type="submission" date="2023-07" db="EMBL/GenBank/DDBJ databases">
        <title>Whole genome shotgun sequence of Streptomyces spororaveus NBRC 15456.</title>
        <authorList>
            <person name="Komaki H."/>
            <person name="Tamura T."/>
        </authorList>
    </citation>
    <scope>NUCLEOTIDE SEQUENCE [LARGE SCALE GENOMIC DNA]</scope>
    <source>
        <strain evidence="4">NBRC 15456</strain>
    </source>
</reference>
<feature type="repeat" description="WD" evidence="1">
    <location>
        <begin position="670"/>
        <end position="710"/>
    </location>
</feature>
<keyword evidence="4" id="KW-1185">Reference proteome</keyword>
<sequence length="748" mass="78226">MEPGTTYEQDLHELAAELRLLRIERGNRSYRELEARARRSGSGIRLPVATQSDAFSGKRLLGLDTLMGLLRILYAYDEFGQEVPVPGHDLPELAAWRARWRVLAAARSAAPARAGARPLRPAAPAPPAPPAPGPDPTGAVLPPPHPAAAPGAFHLVRRLSGAAPSTSALAFSADGRLMVTASDRSIEIWDSLDGRRIGELEVHGTAVTALALSPDGRTLATGSYAGTARLWDLTTPKALEPPLLGHVGPIHSMSFAPDGQTLLTADHRGPRRWHTESHEPVGSDLPVKGISAVVHSADDRLLAVVVRADRIRLWHMPTPHWIDLDLRPGTVGATVFAPDGGLLATGCEDGTVRLWETLAGAPAGPLLDCDGDPVRSLAFAPDARILAAVGHTGTVRLWETETGQPLGSMRSGPGTAPRAVAVSPGGFRLGVAVEGAGPSLHAGPRPPAAVGARVLARALAVGHAVPLPVLQTDNGVTLGGLAFSPDGCRVAALTEDRRLLVWDPVLGERLPAETVDAVSGGEAISFTGPGGRPRAWPLIDDGTAPRALTPLDKWMAVAPDGVLCAAVDRGGTPFLWNRVSRTYEATPRTGISTVRLVCLSPDGHLLALAGGNRVEVWDIASRRARMLRPADDRAEVTALSFAPGGRLASGHADGAVHLVQYEGAPHCATLPGHPRTVHDLAFSPDGRLLAVAGDHSLELWTPHSGTSLGAPLRGHPAALRGVAFSPDGSLLAASGSDGTVRLWLPPSL</sequence>
<dbReference type="PANTHER" id="PTHR19879:SF9">
    <property type="entry name" value="TRANSCRIPTION INITIATION FACTOR TFIID SUBUNIT 5"/>
    <property type="match status" value="1"/>
</dbReference>
<protein>
    <recommendedName>
        <fullName evidence="5">WD40 repeat protein</fullName>
    </recommendedName>
</protein>
<dbReference type="Pfam" id="PF00400">
    <property type="entry name" value="WD40"/>
    <property type="match status" value="8"/>
</dbReference>
<dbReference type="PANTHER" id="PTHR19879">
    <property type="entry name" value="TRANSCRIPTION INITIATION FACTOR TFIID"/>
    <property type="match status" value="1"/>
</dbReference>
<evidence type="ECO:0008006" key="5">
    <source>
        <dbReference type="Google" id="ProtNLM"/>
    </source>
</evidence>
<name>A0ABQ3TMY3_9ACTN</name>
<gene>
    <name evidence="3" type="ORF">Sspor_73590</name>
</gene>
<dbReference type="PROSITE" id="PS50294">
    <property type="entry name" value="WD_REPEATS_REGION"/>
    <property type="match status" value="4"/>
</dbReference>
<comment type="caution">
    <text evidence="3">The sequence shown here is derived from an EMBL/GenBank/DDBJ whole genome shotgun (WGS) entry which is preliminary data.</text>
</comment>
<dbReference type="InterPro" id="IPR001680">
    <property type="entry name" value="WD40_rpt"/>
</dbReference>
<dbReference type="SUPFAM" id="SSF101908">
    <property type="entry name" value="Putative isomerase YbhE"/>
    <property type="match status" value="1"/>
</dbReference>
<dbReference type="CDD" id="cd00200">
    <property type="entry name" value="WD40"/>
    <property type="match status" value="1"/>
</dbReference>
<feature type="repeat" description="WD" evidence="1">
    <location>
        <begin position="712"/>
        <end position="743"/>
    </location>
</feature>
<organism evidence="3 4">
    <name type="scientific">Streptomyces spororaveus</name>
    <dbReference type="NCBI Taxonomy" id="284039"/>
    <lineage>
        <taxon>Bacteria</taxon>
        <taxon>Bacillati</taxon>
        <taxon>Actinomycetota</taxon>
        <taxon>Actinomycetes</taxon>
        <taxon>Kitasatosporales</taxon>
        <taxon>Streptomycetaceae</taxon>
        <taxon>Streptomyces</taxon>
    </lineage>
</organism>
<evidence type="ECO:0000256" key="2">
    <source>
        <dbReference type="SAM" id="MobiDB-lite"/>
    </source>
</evidence>
<keyword evidence="1" id="KW-0853">WD repeat</keyword>
<accession>A0ABQ3TMY3</accession>
<feature type="repeat" description="WD" evidence="1">
    <location>
        <begin position="200"/>
        <end position="241"/>
    </location>
</feature>
<dbReference type="RefSeq" id="WP_202202864.1">
    <property type="nucleotide sequence ID" value="NZ_BAAATO010000003.1"/>
</dbReference>